<evidence type="ECO:0000313" key="8">
    <source>
        <dbReference type="EMBL" id="KAF0734222.1"/>
    </source>
</evidence>
<dbReference type="PANTHER" id="PTHR10010">
    <property type="entry name" value="SOLUTE CARRIER FAMILY 34 SODIUM PHOSPHATE , MEMBER 2-RELATED"/>
    <property type="match status" value="1"/>
</dbReference>
<keyword evidence="3" id="KW-1003">Cell membrane</keyword>
<feature type="transmembrane region" description="Helical" evidence="7">
    <location>
        <begin position="272"/>
        <end position="296"/>
    </location>
</feature>
<evidence type="ECO:0000313" key="9">
    <source>
        <dbReference type="Proteomes" id="UP000481153"/>
    </source>
</evidence>
<dbReference type="Proteomes" id="UP000481153">
    <property type="component" value="Unassembled WGS sequence"/>
</dbReference>
<feature type="transmembrane region" description="Helical" evidence="7">
    <location>
        <begin position="354"/>
        <end position="375"/>
    </location>
</feature>
<accession>A0A6G0X2T4</accession>
<feature type="transmembrane region" description="Helical" evidence="7">
    <location>
        <begin position="381"/>
        <end position="402"/>
    </location>
</feature>
<keyword evidence="9" id="KW-1185">Reference proteome</keyword>
<feature type="transmembrane region" description="Helical" evidence="7">
    <location>
        <begin position="316"/>
        <end position="342"/>
    </location>
</feature>
<evidence type="ECO:0000256" key="2">
    <source>
        <dbReference type="ARBA" id="ARBA00005808"/>
    </source>
</evidence>
<feature type="transmembrane region" description="Helical" evidence="7">
    <location>
        <begin position="455"/>
        <end position="477"/>
    </location>
</feature>
<comment type="similarity">
    <text evidence="2">Belongs to the SLC34A transporter family.</text>
</comment>
<dbReference type="GO" id="GO:0005886">
    <property type="term" value="C:plasma membrane"/>
    <property type="evidence" value="ECO:0007669"/>
    <property type="project" value="UniProtKB-SubCell"/>
</dbReference>
<feature type="transmembrane region" description="Helical" evidence="7">
    <location>
        <begin position="135"/>
        <end position="157"/>
    </location>
</feature>
<keyword evidence="4 7" id="KW-0812">Transmembrane</keyword>
<feature type="transmembrane region" description="Helical" evidence="7">
    <location>
        <begin position="423"/>
        <end position="449"/>
    </location>
</feature>
<comment type="subcellular location">
    <subcellularLocation>
        <location evidence="1">Cell membrane</location>
        <topology evidence="1">Multi-pass membrane protein</topology>
    </subcellularLocation>
</comment>
<dbReference type="Pfam" id="PF02690">
    <property type="entry name" value="Na_Pi_cotrans"/>
    <property type="match status" value="2"/>
</dbReference>
<dbReference type="NCBIfam" id="NF037997">
    <property type="entry name" value="Na_Pi_symport"/>
    <property type="match status" value="2"/>
</dbReference>
<proteinExistence type="inferred from homology"/>
<evidence type="ECO:0000256" key="7">
    <source>
        <dbReference type="SAM" id="Phobius"/>
    </source>
</evidence>
<organism evidence="8 9">
    <name type="scientific">Aphanomyces euteiches</name>
    <dbReference type="NCBI Taxonomy" id="100861"/>
    <lineage>
        <taxon>Eukaryota</taxon>
        <taxon>Sar</taxon>
        <taxon>Stramenopiles</taxon>
        <taxon>Oomycota</taxon>
        <taxon>Saprolegniomycetes</taxon>
        <taxon>Saprolegniales</taxon>
        <taxon>Verrucalvaceae</taxon>
        <taxon>Aphanomyces</taxon>
    </lineage>
</organism>
<comment type="caution">
    <text evidence="8">The sequence shown here is derived from an EMBL/GenBank/DDBJ whole genome shotgun (WGS) entry which is preliminary data.</text>
</comment>
<protein>
    <recommendedName>
        <fullName evidence="10">Sodium-dependent phosphate transporter</fullName>
    </recommendedName>
</protein>
<sequence>MLSRQTECRTTHRDGYYYATRTSTAEEIDIELYNAGFVQDQTFTNLPWPKRILIGLLYFILAMMSLYAFMAAVKIMGESFTLLFACRTKSAFEFAKNPVAGLMVGIIATAMLHSSGTVTSVTVAIVGSGGLDVRAAIPIIMGANVGTSVTCVMVAFAQISKRDQFERAVGAATIHDMYNIWSVIVMFPLELAFHPLEKLAHACVGGGGRTSFKFDSPVDAAVAPFANLILNVNKPTLYRVARGEDVCGSDVYLVESGMFESASRHRSMSNSAIGGICLTLGFLMLVFSLLSLVHMLSKLLKGTAQKYVRRALDFSGYLNVLLGFAITFCVHSSTIVTSTLTPMAGLGVISLEQAYPLILGANVGTTVTALLASWVTGEYDAVQVALAHFWFNIWGVFLFYPIKVMRYPILHCAERLGHYSARWPIVALLFLFTVFILIPGGGIGLVYLYNGNSVAFGFFVAIISILVVVLLGFYWWYFCMDGRRMWHEFLEDKAEHHRLQLEAVKRAHQEELE</sequence>
<gene>
    <name evidence="8" type="ORF">Ae201684_009084</name>
</gene>
<evidence type="ECO:0000256" key="3">
    <source>
        <dbReference type="ARBA" id="ARBA00022475"/>
    </source>
</evidence>
<evidence type="ECO:0000256" key="4">
    <source>
        <dbReference type="ARBA" id="ARBA00022692"/>
    </source>
</evidence>
<dbReference type="GO" id="GO:0005436">
    <property type="term" value="F:sodium:phosphate symporter activity"/>
    <property type="evidence" value="ECO:0007669"/>
    <property type="project" value="InterPro"/>
</dbReference>
<dbReference type="VEuPathDB" id="FungiDB:AeMF1_020305"/>
<dbReference type="PANTHER" id="PTHR10010:SF46">
    <property type="entry name" value="SODIUM-DEPENDENT PHOSPHATE TRANSPORT PROTEIN 2B"/>
    <property type="match status" value="1"/>
</dbReference>
<keyword evidence="6 7" id="KW-0472">Membrane</keyword>
<feature type="transmembrane region" description="Helical" evidence="7">
    <location>
        <begin position="52"/>
        <end position="73"/>
    </location>
</feature>
<dbReference type="AlphaFoldDB" id="A0A6G0X2T4"/>
<keyword evidence="5 7" id="KW-1133">Transmembrane helix</keyword>
<dbReference type="InterPro" id="IPR003841">
    <property type="entry name" value="Na/Pi_transpt"/>
</dbReference>
<dbReference type="EMBL" id="VJMJ01000117">
    <property type="protein sequence ID" value="KAF0734222.1"/>
    <property type="molecule type" value="Genomic_DNA"/>
</dbReference>
<evidence type="ECO:0008006" key="10">
    <source>
        <dbReference type="Google" id="ProtNLM"/>
    </source>
</evidence>
<evidence type="ECO:0000256" key="6">
    <source>
        <dbReference type="ARBA" id="ARBA00023136"/>
    </source>
</evidence>
<evidence type="ECO:0000256" key="5">
    <source>
        <dbReference type="ARBA" id="ARBA00022989"/>
    </source>
</evidence>
<evidence type="ECO:0000256" key="1">
    <source>
        <dbReference type="ARBA" id="ARBA00004651"/>
    </source>
</evidence>
<reference evidence="8 9" key="1">
    <citation type="submission" date="2019-07" db="EMBL/GenBank/DDBJ databases">
        <title>Genomics analysis of Aphanomyces spp. identifies a new class of oomycete effector associated with host adaptation.</title>
        <authorList>
            <person name="Gaulin E."/>
        </authorList>
    </citation>
    <scope>NUCLEOTIDE SEQUENCE [LARGE SCALE GENOMIC DNA]</scope>
    <source>
        <strain evidence="8 9">ATCC 201684</strain>
    </source>
</reference>
<name>A0A6G0X2T4_9STRA</name>
<dbReference type="GO" id="GO:0044341">
    <property type="term" value="P:sodium-dependent phosphate transport"/>
    <property type="evidence" value="ECO:0007669"/>
    <property type="project" value="InterPro"/>
</dbReference>